<proteinExistence type="predicted"/>
<dbReference type="RefSeq" id="WP_149848456.1">
    <property type="nucleotide sequence ID" value="NZ_VUOB01000010.1"/>
</dbReference>
<accession>A0A5B2XP76</accession>
<feature type="transmembrane region" description="Helical" evidence="1">
    <location>
        <begin position="12"/>
        <end position="33"/>
    </location>
</feature>
<keyword evidence="1" id="KW-1133">Transmembrane helix</keyword>
<protein>
    <submittedName>
        <fullName evidence="2">Uncharacterized protein</fullName>
    </submittedName>
</protein>
<sequence length="68" mass="7260">MADRNVEGRPRGLDVFTMIAGIVTLMVSAYVITDGAVSLPMANPKWLIAGGATLVGILFLASSLRRRK</sequence>
<reference evidence="2 3" key="2">
    <citation type="submission" date="2019-09" db="EMBL/GenBank/DDBJ databases">
        <authorList>
            <person name="Jin C."/>
        </authorList>
    </citation>
    <scope>NUCLEOTIDE SEQUENCE [LARGE SCALE GENOMIC DNA]</scope>
    <source>
        <strain evidence="2 3">AN110305</strain>
    </source>
</reference>
<name>A0A5B2XP76_9PSEU</name>
<feature type="transmembrane region" description="Helical" evidence="1">
    <location>
        <begin position="45"/>
        <end position="64"/>
    </location>
</feature>
<keyword evidence="1" id="KW-0472">Membrane</keyword>
<gene>
    <name evidence="2" type="ORF">F0L68_06030</name>
</gene>
<keyword evidence="3" id="KW-1185">Reference proteome</keyword>
<keyword evidence="1" id="KW-0812">Transmembrane</keyword>
<comment type="caution">
    <text evidence="2">The sequence shown here is derived from an EMBL/GenBank/DDBJ whole genome shotgun (WGS) entry which is preliminary data.</text>
</comment>
<dbReference type="EMBL" id="VUOB01000010">
    <property type="protein sequence ID" value="KAA2264652.1"/>
    <property type="molecule type" value="Genomic_DNA"/>
</dbReference>
<organism evidence="2 3">
    <name type="scientific">Solihabitans fulvus</name>
    <dbReference type="NCBI Taxonomy" id="1892852"/>
    <lineage>
        <taxon>Bacteria</taxon>
        <taxon>Bacillati</taxon>
        <taxon>Actinomycetota</taxon>
        <taxon>Actinomycetes</taxon>
        <taxon>Pseudonocardiales</taxon>
        <taxon>Pseudonocardiaceae</taxon>
        <taxon>Solihabitans</taxon>
    </lineage>
</organism>
<dbReference type="OrthoDB" id="3637587at2"/>
<evidence type="ECO:0000256" key="1">
    <source>
        <dbReference type="SAM" id="Phobius"/>
    </source>
</evidence>
<reference evidence="2 3" key="1">
    <citation type="submission" date="2019-09" db="EMBL/GenBank/DDBJ databases">
        <title>Goodfellowia gen. nov., a new genus of the Pseudonocardineae related to Actinoalloteichus, containing Goodfellowia coeruleoviolacea gen. nov., comb. nov. gen. nov., comb. nov.</title>
        <authorList>
            <person name="Labeda D."/>
        </authorList>
    </citation>
    <scope>NUCLEOTIDE SEQUENCE [LARGE SCALE GENOMIC DNA]</scope>
    <source>
        <strain evidence="2 3">AN110305</strain>
    </source>
</reference>
<evidence type="ECO:0000313" key="2">
    <source>
        <dbReference type="EMBL" id="KAA2264652.1"/>
    </source>
</evidence>
<dbReference type="Proteomes" id="UP000323454">
    <property type="component" value="Unassembled WGS sequence"/>
</dbReference>
<dbReference type="AlphaFoldDB" id="A0A5B2XP76"/>
<evidence type="ECO:0000313" key="3">
    <source>
        <dbReference type="Proteomes" id="UP000323454"/>
    </source>
</evidence>